<name>A0A1X0NEC1_9TRYP</name>
<dbReference type="VEuPathDB" id="TriTrypDB:TM35_000961060"/>
<evidence type="ECO:0008006" key="5">
    <source>
        <dbReference type="Google" id="ProtNLM"/>
    </source>
</evidence>
<dbReference type="GeneID" id="39991335"/>
<feature type="compositionally biased region" description="Polar residues" evidence="1">
    <location>
        <begin position="101"/>
        <end position="113"/>
    </location>
</feature>
<proteinExistence type="predicted"/>
<comment type="caution">
    <text evidence="3">The sequence shown here is derived from an EMBL/GenBank/DDBJ whole genome shotgun (WGS) entry which is preliminary data.</text>
</comment>
<organism evidence="3 4">
    <name type="scientific">Trypanosoma theileri</name>
    <dbReference type="NCBI Taxonomy" id="67003"/>
    <lineage>
        <taxon>Eukaryota</taxon>
        <taxon>Discoba</taxon>
        <taxon>Euglenozoa</taxon>
        <taxon>Kinetoplastea</taxon>
        <taxon>Metakinetoplastina</taxon>
        <taxon>Trypanosomatida</taxon>
        <taxon>Trypanosomatidae</taxon>
        <taxon>Trypanosoma</taxon>
    </lineage>
</organism>
<gene>
    <name evidence="3" type="ORF">TM35_000961060</name>
</gene>
<keyword evidence="4" id="KW-1185">Reference proteome</keyword>
<feature type="signal peptide" evidence="2">
    <location>
        <begin position="1"/>
        <end position="24"/>
    </location>
</feature>
<feature type="compositionally biased region" description="Low complexity" evidence="1">
    <location>
        <begin position="194"/>
        <end position="206"/>
    </location>
</feature>
<feature type="compositionally biased region" description="Basic and acidic residues" evidence="1">
    <location>
        <begin position="90"/>
        <end position="100"/>
    </location>
</feature>
<feature type="compositionally biased region" description="Low complexity" evidence="1">
    <location>
        <begin position="156"/>
        <end position="167"/>
    </location>
</feature>
<evidence type="ECO:0000256" key="1">
    <source>
        <dbReference type="SAM" id="MobiDB-lite"/>
    </source>
</evidence>
<dbReference type="EMBL" id="NBCO01000096">
    <property type="protein sequence ID" value="ORC82227.1"/>
    <property type="molecule type" value="Genomic_DNA"/>
</dbReference>
<protein>
    <recommendedName>
        <fullName evidence="5">Mucin-associated surface protein (MASP)</fullName>
    </recommendedName>
</protein>
<feature type="chain" id="PRO_5013275826" description="Mucin-associated surface protein (MASP)" evidence="2">
    <location>
        <begin position="25"/>
        <end position="286"/>
    </location>
</feature>
<feature type="compositionally biased region" description="Pro residues" evidence="1">
    <location>
        <begin position="144"/>
        <end position="155"/>
    </location>
</feature>
<reference evidence="3 4" key="1">
    <citation type="submission" date="2017-03" db="EMBL/GenBank/DDBJ databases">
        <title>An alternative strategy for trypanosome survival in the mammalian bloodstream revealed through genome and transcriptome analysis of the ubiquitous bovine parasite Trypanosoma (Megatrypanum) theileri.</title>
        <authorList>
            <person name="Kelly S."/>
            <person name="Ivens A."/>
            <person name="Mott A."/>
            <person name="O'Neill E."/>
            <person name="Emms D."/>
            <person name="Macleod O."/>
            <person name="Voorheis P."/>
            <person name="Matthews J."/>
            <person name="Matthews K."/>
            <person name="Carrington M."/>
        </authorList>
    </citation>
    <scope>NUCLEOTIDE SEQUENCE [LARGE SCALE GENOMIC DNA]</scope>
    <source>
        <strain evidence="3">Edinburgh</strain>
    </source>
</reference>
<evidence type="ECO:0000313" key="4">
    <source>
        <dbReference type="Proteomes" id="UP000192257"/>
    </source>
</evidence>
<sequence length="286" mass="28413">MVVFHVLCFVTLLVNIVSVGIVAATPAEPLPGPELQTPGGPHAGGVKAEIRVQGKGQENDSVPEVETDRAAHSNIVSVQEEMQQGPGGQDARDAHGHDPNKQTSATSVVTAQPLNAEHRPQGSQGPVHTGTRLQGPPSEAAAPPGAPSVAPPPPTAADAGTTDSSPSGGPTGANVNNSAGEGAVNAESTATAQPTSPSPESSDTETANGSGTANDGGGSTPAGSEPSNNPSDADNTDTTTTTTNIIPTEPANNKKGDADSSSSISSSVWVRVPLLIVATLACILVC</sequence>
<keyword evidence="2" id="KW-0732">Signal</keyword>
<feature type="compositionally biased region" description="Low complexity" evidence="1">
    <location>
        <begin position="226"/>
        <end position="251"/>
    </location>
</feature>
<dbReference type="AlphaFoldDB" id="A0A1X0NEC1"/>
<evidence type="ECO:0000256" key="2">
    <source>
        <dbReference type="SAM" id="SignalP"/>
    </source>
</evidence>
<evidence type="ECO:0000313" key="3">
    <source>
        <dbReference type="EMBL" id="ORC82227.1"/>
    </source>
</evidence>
<feature type="region of interest" description="Disordered" evidence="1">
    <location>
        <begin position="81"/>
        <end position="265"/>
    </location>
</feature>
<accession>A0A1X0NEC1</accession>
<dbReference type="Proteomes" id="UP000192257">
    <property type="component" value="Unassembled WGS sequence"/>
</dbReference>
<dbReference type="RefSeq" id="XP_028877150.1">
    <property type="nucleotide sequence ID" value="XM_029031555.1"/>
</dbReference>